<accession>A0A6H1ZPA9</accession>
<evidence type="ECO:0000313" key="1">
    <source>
        <dbReference type="EMBL" id="QJA49319.1"/>
    </source>
</evidence>
<gene>
    <name evidence="2" type="ORF">MM415A01141_0009</name>
    <name evidence="1" type="ORF">TM448A01293_0012</name>
</gene>
<dbReference type="AlphaFoldDB" id="A0A6H1ZPA9"/>
<dbReference type="EMBL" id="MT142319">
    <property type="protein sequence ID" value="QJA78074.1"/>
    <property type="molecule type" value="Genomic_DNA"/>
</dbReference>
<organism evidence="1">
    <name type="scientific">viral metagenome</name>
    <dbReference type="NCBI Taxonomy" id="1070528"/>
    <lineage>
        <taxon>unclassified sequences</taxon>
        <taxon>metagenomes</taxon>
        <taxon>organismal metagenomes</taxon>
    </lineage>
</organism>
<reference evidence="1" key="1">
    <citation type="submission" date="2020-03" db="EMBL/GenBank/DDBJ databases">
        <title>The deep terrestrial virosphere.</title>
        <authorList>
            <person name="Holmfeldt K."/>
            <person name="Nilsson E."/>
            <person name="Simone D."/>
            <person name="Lopez-Fernandez M."/>
            <person name="Wu X."/>
            <person name="de Brujin I."/>
            <person name="Lundin D."/>
            <person name="Andersson A."/>
            <person name="Bertilsson S."/>
            <person name="Dopson M."/>
        </authorList>
    </citation>
    <scope>NUCLEOTIDE SEQUENCE</scope>
    <source>
        <strain evidence="2">MM415A01141</strain>
        <strain evidence="1">TM448A01293</strain>
    </source>
</reference>
<proteinExistence type="predicted"/>
<dbReference type="EMBL" id="MT144130">
    <property type="protein sequence ID" value="QJA49319.1"/>
    <property type="molecule type" value="Genomic_DNA"/>
</dbReference>
<evidence type="ECO:0000313" key="2">
    <source>
        <dbReference type="EMBL" id="QJA78074.1"/>
    </source>
</evidence>
<name>A0A6H1ZPA9_9ZZZZ</name>
<protein>
    <submittedName>
        <fullName evidence="1">Uncharacterized protein</fullName>
    </submittedName>
</protein>
<sequence>MFLRGKVDKLSEKIDRLLALQEANKTVIDLLLEQNRELLDRLMARNFRELKLFAPQNSSEIQFAPSTGYVDLESLAGQEIDDESYSEQIS</sequence>